<keyword evidence="1" id="KW-0812">Transmembrane</keyword>
<keyword evidence="2" id="KW-0614">Plasmid</keyword>
<feature type="transmembrane region" description="Helical" evidence="1">
    <location>
        <begin position="204"/>
        <end position="229"/>
    </location>
</feature>
<evidence type="ECO:0000313" key="2">
    <source>
        <dbReference type="EMBL" id="WPZ23548.1"/>
    </source>
</evidence>
<dbReference type="EMBL" id="CP139727">
    <property type="protein sequence ID" value="WPZ23548.1"/>
    <property type="molecule type" value="Genomic_DNA"/>
</dbReference>
<feature type="transmembrane region" description="Helical" evidence="1">
    <location>
        <begin position="169"/>
        <end position="192"/>
    </location>
</feature>
<reference evidence="2 3" key="1">
    <citation type="submission" date="2023-11" db="EMBL/GenBank/DDBJ databases">
        <title>From the Deep-Sea to the Surface: Bacterial Genomes Isolated from the Moytirra Hydrothermal Vent Plume.</title>
        <authorList>
            <person name="Major S.R."/>
        </authorList>
    </citation>
    <scope>NUCLEOTIDE SEQUENCE [LARGE SCALE GENOMIC DNA]</scope>
    <source>
        <strain evidence="2 3">OXR-9</strain>
        <plasmid evidence="2 3">unnamed02</plasmid>
    </source>
</reference>
<name>A0ABZ0V6A0_9RHOB</name>
<evidence type="ECO:0000313" key="3">
    <source>
        <dbReference type="Proteomes" id="UP001326567"/>
    </source>
</evidence>
<geneLocation type="plasmid" evidence="2 3">
    <name>unnamed02</name>
</geneLocation>
<dbReference type="Proteomes" id="UP001326567">
    <property type="component" value="Plasmid unnamed02"/>
</dbReference>
<evidence type="ECO:0000256" key="1">
    <source>
        <dbReference type="SAM" id="Phobius"/>
    </source>
</evidence>
<proteinExistence type="predicted"/>
<feature type="transmembrane region" description="Helical" evidence="1">
    <location>
        <begin position="119"/>
        <end position="137"/>
    </location>
</feature>
<keyword evidence="1" id="KW-0472">Membrane</keyword>
<evidence type="ECO:0008006" key="4">
    <source>
        <dbReference type="Google" id="ProtNLM"/>
    </source>
</evidence>
<feature type="transmembrane region" description="Helical" evidence="1">
    <location>
        <begin position="274"/>
        <end position="293"/>
    </location>
</feature>
<protein>
    <recommendedName>
        <fullName evidence="4">Glycosyltransferase RgtA/B/C/D-like domain-containing protein</fullName>
    </recommendedName>
</protein>
<organism evidence="2 3">
    <name type="scientific">Sulfitobacter faviae</name>
    <dbReference type="NCBI Taxonomy" id="1775881"/>
    <lineage>
        <taxon>Bacteria</taxon>
        <taxon>Pseudomonadati</taxon>
        <taxon>Pseudomonadota</taxon>
        <taxon>Alphaproteobacteria</taxon>
        <taxon>Rhodobacterales</taxon>
        <taxon>Roseobacteraceae</taxon>
        <taxon>Sulfitobacter</taxon>
    </lineage>
</organism>
<feature type="transmembrane region" description="Helical" evidence="1">
    <location>
        <begin position="300"/>
        <end position="319"/>
    </location>
</feature>
<gene>
    <name evidence="2" type="ORF">T7987_17735</name>
</gene>
<sequence length="487" mass="54366">MTFAPADAVYIAPRSSQSKPDETQQLLRAFWVSLLAIFVASAPNLIDPFIRHDDYPALFGEPQFFWGKTLQEGRWLNYLWHLRGIVTPAWLNFAAYQILWALLAAALAVAAMGREGHPWFIAALALFILGSAPATLISLWFSTLLPGLAIVALYAVLGCWLSQRSLRALLPLFVIISFWAYPTYAFILLAVCLMRTKDRSVVDLLRLMLLFIGSFAAAVLLTYTINWYVHGIFGVLLADWREATPASGLSGMIANLPDVLETFRLLLAINSYNFLPAGYFHIGLLIVATGVMIKHAPKEALYLHAGLWAGVALMVLQSLKLGVVVPPRAFSFIWIYYAVIVVRATAMLSKNHNLAGRLMRNCTLLIALSYLLQTFFQYTAYHPWQTETRLFAEKLRRLDPAIERPVLVYGDVMALDSAKAVSLQRDLGLTFRIQQLTGHKVVLCHSAPKACTDIEQTRKDEGLPPAWVTTVEDDKDEKRLNGPFPAG</sequence>
<feature type="transmembrane region" description="Helical" evidence="1">
    <location>
        <begin position="361"/>
        <end position="381"/>
    </location>
</feature>
<accession>A0ABZ0V6A0</accession>
<keyword evidence="1" id="KW-1133">Transmembrane helix</keyword>
<feature type="transmembrane region" description="Helical" evidence="1">
    <location>
        <begin position="26"/>
        <end position="46"/>
    </location>
</feature>
<feature type="transmembrane region" description="Helical" evidence="1">
    <location>
        <begin position="144"/>
        <end position="163"/>
    </location>
</feature>
<keyword evidence="3" id="KW-1185">Reference proteome</keyword>
<feature type="transmembrane region" description="Helical" evidence="1">
    <location>
        <begin position="331"/>
        <end position="349"/>
    </location>
</feature>
<feature type="transmembrane region" description="Helical" evidence="1">
    <location>
        <begin position="89"/>
        <end position="113"/>
    </location>
</feature>
<dbReference type="RefSeq" id="WP_322329916.1">
    <property type="nucleotide sequence ID" value="NZ_CP139727.1"/>
</dbReference>